<dbReference type="SUPFAM" id="SSF49899">
    <property type="entry name" value="Concanavalin A-like lectins/glucanases"/>
    <property type="match status" value="3"/>
</dbReference>
<evidence type="ECO:0000313" key="4">
    <source>
        <dbReference type="EMBL" id="MFE1755414.1"/>
    </source>
</evidence>
<dbReference type="InterPro" id="IPR042837">
    <property type="entry name" value="PTX3"/>
</dbReference>
<keyword evidence="5" id="KW-1185">Reference proteome</keyword>
<evidence type="ECO:0000256" key="2">
    <source>
        <dbReference type="ARBA" id="ARBA00023157"/>
    </source>
</evidence>
<organism evidence="4 5">
    <name type="scientific">Streptomyces anandii</name>
    <dbReference type="NCBI Taxonomy" id="285454"/>
    <lineage>
        <taxon>Bacteria</taxon>
        <taxon>Bacillati</taxon>
        <taxon>Actinomycetota</taxon>
        <taxon>Actinomycetes</taxon>
        <taxon>Kitasatosporales</taxon>
        <taxon>Streptomycetaceae</taxon>
        <taxon>Streptomyces</taxon>
    </lineage>
</organism>
<dbReference type="SMART" id="SM00560">
    <property type="entry name" value="LamGL"/>
    <property type="match status" value="3"/>
</dbReference>
<reference evidence="4 5" key="1">
    <citation type="submission" date="2024-09" db="EMBL/GenBank/DDBJ databases">
        <title>The Natural Products Discovery Center: Release of the First 8490 Sequenced Strains for Exploring Actinobacteria Biosynthetic Diversity.</title>
        <authorList>
            <person name="Kalkreuter E."/>
            <person name="Kautsar S.A."/>
            <person name="Yang D."/>
            <person name="Bader C.D."/>
            <person name="Teijaro C.N."/>
            <person name="Fluegel L."/>
            <person name="Davis C.M."/>
            <person name="Simpson J.R."/>
            <person name="Lauterbach L."/>
            <person name="Steele A.D."/>
            <person name="Gui C."/>
            <person name="Meng S."/>
            <person name="Li G."/>
            <person name="Viehrig K."/>
            <person name="Ye F."/>
            <person name="Su P."/>
            <person name="Kiefer A.F."/>
            <person name="Nichols A."/>
            <person name="Cepeda A.J."/>
            <person name="Yan W."/>
            <person name="Fan B."/>
            <person name="Jiang Y."/>
            <person name="Adhikari A."/>
            <person name="Zheng C.-J."/>
            <person name="Schuster L."/>
            <person name="Cowan T.M."/>
            <person name="Smanski M.J."/>
            <person name="Chevrette M.G."/>
            <person name="De Carvalho L.P.S."/>
            <person name="Shen B."/>
        </authorList>
    </citation>
    <scope>NUCLEOTIDE SEQUENCE [LARGE SCALE GENOMIC DNA]</scope>
    <source>
        <strain evidence="4 5">NPDC059500</strain>
    </source>
</reference>
<dbReference type="EMBL" id="JBHYTS010000089">
    <property type="protein sequence ID" value="MFE1755414.1"/>
    <property type="molecule type" value="Genomic_DNA"/>
</dbReference>
<proteinExistence type="predicted"/>
<dbReference type="InterPro" id="IPR006558">
    <property type="entry name" value="LamG-like"/>
</dbReference>
<evidence type="ECO:0000256" key="1">
    <source>
        <dbReference type="ARBA" id="ARBA00022729"/>
    </source>
</evidence>
<accession>A0ABW6HFJ0</accession>
<dbReference type="PANTHER" id="PTHR46943">
    <property type="entry name" value="PENTRAXIN-RELATED PROTEIN PTX3"/>
    <property type="match status" value="1"/>
</dbReference>
<evidence type="ECO:0000259" key="3">
    <source>
        <dbReference type="SMART" id="SM00560"/>
    </source>
</evidence>
<dbReference type="NCBIfam" id="NF033679">
    <property type="entry name" value="DNRLRE_dom"/>
    <property type="match status" value="1"/>
</dbReference>
<dbReference type="RefSeq" id="WP_381843248.1">
    <property type="nucleotide sequence ID" value="NZ_JBHYTS010000089.1"/>
</dbReference>
<dbReference type="Gene3D" id="2.60.120.200">
    <property type="match status" value="3"/>
</dbReference>
<dbReference type="Pfam" id="PF13385">
    <property type="entry name" value="Laminin_G_3"/>
    <property type="match status" value="3"/>
</dbReference>
<feature type="domain" description="LamG-like jellyroll fold" evidence="3">
    <location>
        <begin position="967"/>
        <end position="1129"/>
    </location>
</feature>
<keyword evidence="2" id="KW-1015">Disulfide bond</keyword>
<feature type="domain" description="LamG-like jellyroll fold" evidence="3">
    <location>
        <begin position="530"/>
        <end position="672"/>
    </location>
</feature>
<feature type="domain" description="LamG-like jellyroll fold" evidence="3">
    <location>
        <begin position="751"/>
        <end position="894"/>
    </location>
</feature>
<dbReference type="PANTHER" id="PTHR46943:SF1">
    <property type="entry name" value="PENTRAXIN-RELATED PROTEIN PTX3"/>
    <property type="match status" value="1"/>
</dbReference>
<dbReference type="InterPro" id="IPR013320">
    <property type="entry name" value="ConA-like_dom_sf"/>
</dbReference>
<keyword evidence="1" id="KW-0732">Signal</keyword>
<dbReference type="Proteomes" id="UP001599756">
    <property type="component" value="Unassembled WGS sequence"/>
</dbReference>
<comment type="caution">
    <text evidence="4">The sequence shown here is derived from an EMBL/GenBank/DDBJ whole genome shotgun (WGS) entry which is preliminary data.</text>
</comment>
<name>A0ABW6HFJ0_9ACTN</name>
<evidence type="ECO:0000313" key="5">
    <source>
        <dbReference type="Proteomes" id="UP001599756"/>
    </source>
</evidence>
<gene>
    <name evidence="4" type="ORF">ACFW88_33585</name>
</gene>
<protein>
    <submittedName>
        <fullName evidence="4">LamG-like jellyroll fold domain-containing protein</fullName>
    </submittedName>
</protein>
<sequence>MLALLVVLLRARIISLASGTPRIRGQLKLADVGVDVPPSGKELVLTPDAELLKGKDTKYPVFIDPQWYSPRAAAWTMASKYWASSPQWKFNGENNAGLGYCGWYYCQPYDTKRLFYQIPTSKFAGKSILSAEFVVRNVWSASCSARGVQLWLTKPISSSTTWDSQNASGFWVDQLKTESFAYGYEGCSAKDAEFDVKSAVQKAADGKWSNMTFGMKASDESDAYGWKRFSDKAFLRVKYNRPPGQVRMSQLSMEYGGTCKKPDAAPHVRTLGKIYANNVTDPDGDSVAVQFQAEWDGGAWRPARSGFKKSGSDFSISLPSSIPENKQIHWFVRAYDSAQYSPWSWAGSATACYFSYDTHAPKPPAITSGDYPRAVDEDPDDPWYDGIGKYGTFSVGGNDSQTVKYLWGINVDPSPANGIPTSGGAAKALKLLPPIVGVNTLYVSAIDAAGNVSAPASYRFRVKSGQSERAMWQMDDPAGVDAAKASAPERAADLKGGPTLGVEGVKGTAVSFDGVDDYAVTDTPTVDTSTGFSVSAWAKLSSVPDHAAIIAAQPGNHAPGFELYYSKSYDRWVFNQYRSDTSDAGIVRAMQASPGGVKAGEWTHLVGTYSATDDELKLYVNGQLAGTTAYDSPWDARRGLQIGAGSYDGKPDSFFPGAIDEVQIFDKPLSTGEVTRLYGKDSLISGRPARAVFSMDEPATATQLTGKAEVPDARLTGGATSGAEGVAGKAVTFNGTDGYATTGRPLLNNQRSFAVSAWVKLPKAKPDHAAVAFAQAGEHRPGIEVYYSKGYDRWVASQHINDTADSSSYMAMQPDGTHAYADTWTHLVAVHDTVANTLTLYVNGVKAGQTEAQAGWYAGGPVQIGATSFDGKPANYFAGQIDDVRLFDRPVSAGEVQQLFKQRPLVKGRWMFEEQNGTTSPDASSGGRAMTLNGGVKLGPGMIDDHGLDLDGVDDSANAEMPVDTSASFTITAWARAAAMPGKSAAVVSGDATNQSAFDVRFVPDSKGGLGKWQLAVPDKDASTANVVAVDSTEFQDVRDWNHLAVTYDGFSKEARLYVNGVLQDAACADDDGDGKPDQAGCTDLLAWADDVLASKASGPLRVGRAKAGEFFPGQIDDVWAFQGALNDSQVEELAISLFDIPTEVPSGS</sequence>